<evidence type="ECO:0000313" key="7">
    <source>
        <dbReference type="Proteomes" id="UP000032067"/>
    </source>
</evidence>
<dbReference type="AlphaFoldDB" id="A0A0D0N3B3"/>
<dbReference type="GO" id="GO:0015035">
    <property type="term" value="F:protein-disulfide reductase activity"/>
    <property type="evidence" value="ECO:0007669"/>
    <property type="project" value="TreeGrafter"/>
</dbReference>
<dbReference type="PANTHER" id="PTHR45663:SF11">
    <property type="entry name" value="GEO12009P1"/>
    <property type="match status" value="1"/>
</dbReference>
<dbReference type="PRINTS" id="PR00421">
    <property type="entry name" value="THIOREDOXIN"/>
</dbReference>
<dbReference type="Pfam" id="PF00085">
    <property type="entry name" value="Thioredoxin"/>
    <property type="match status" value="1"/>
</dbReference>
<dbReference type="RefSeq" id="WP_042577438.1">
    <property type="nucleotide sequence ID" value="NZ_JXQQ01000008.1"/>
</dbReference>
<name>A0A0D0N3B3_VARPD</name>
<evidence type="ECO:0000256" key="1">
    <source>
        <dbReference type="ARBA" id="ARBA00022448"/>
    </source>
</evidence>
<dbReference type="SUPFAM" id="SSF48452">
    <property type="entry name" value="TPR-like"/>
    <property type="match status" value="1"/>
</dbReference>
<dbReference type="SUPFAM" id="SSF52833">
    <property type="entry name" value="Thioredoxin-like"/>
    <property type="match status" value="1"/>
</dbReference>
<dbReference type="InterPro" id="IPR036249">
    <property type="entry name" value="Thioredoxin-like_sf"/>
</dbReference>
<comment type="caution">
    <text evidence="6">The sequence shown here is derived from an EMBL/GenBank/DDBJ whole genome shotgun (WGS) entry which is preliminary data.</text>
</comment>
<gene>
    <name evidence="6" type="ORF">RT97_03725</name>
</gene>
<sequence>MIDITLENFQAELIEGSVATPVLLDIWAEWCGPCKQLGPVLEKLEVEYAGRFTLAKLDADKVPQISSQLSEMFGVRSIPFCVMFKDGQPVDGFVGAIPAEKIREFLDKHVPGADEAEAASEEAAAQEALAEGDTEGALEKLQHAVATDPANDDARFDYIKLLLQEGRVDDAKVAFAPVIAKTGLVRRFDALQRWMDAIDFAVPVAGAAPAIAEFDAKIAANKRDFDARFGRARLLMAGQRWTDAMDELLDILMRDKSWSEELARKTYVAILDVIEPPKVKVADGQIPPDDPVVATYRRRLSSVVLS</sequence>
<dbReference type="GO" id="GO:0006950">
    <property type="term" value="P:response to stress"/>
    <property type="evidence" value="ECO:0007669"/>
    <property type="project" value="UniProtKB-ARBA"/>
</dbReference>
<dbReference type="Pfam" id="PF14561">
    <property type="entry name" value="TPR_20"/>
    <property type="match status" value="1"/>
</dbReference>
<accession>A0A0D0N3B3</accession>
<dbReference type="InterPro" id="IPR017937">
    <property type="entry name" value="Thioredoxin_CS"/>
</dbReference>
<dbReference type="CDD" id="cd02956">
    <property type="entry name" value="ybbN"/>
    <property type="match status" value="1"/>
</dbReference>
<evidence type="ECO:0000259" key="5">
    <source>
        <dbReference type="PROSITE" id="PS51352"/>
    </source>
</evidence>
<dbReference type="OrthoDB" id="9790390at2"/>
<dbReference type="Gene3D" id="3.40.30.10">
    <property type="entry name" value="Glutaredoxin"/>
    <property type="match status" value="1"/>
</dbReference>
<keyword evidence="4" id="KW-0676">Redox-active center</keyword>
<keyword evidence="1" id="KW-0813">Transport</keyword>
<dbReference type="Proteomes" id="UP000032067">
    <property type="component" value="Unassembled WGS sequence"/>
</dbReference>
<keyword evidence="2" id="KW-0249">Electron transport</keyword>
<dbReference type="PROSITE" id="PS51352">
    <property type="entry name" value="THIOREDOXIN_2"/>
    <property type="match status" value="1"/>
</dbReference>
<dbReference type="InterPro" id="IPR013766">
    <property type="entry name" value="Thioredoxin_domain"/>
</dbReference>
<dbReference type="Gene3D" id="1.25.40.10">
    <property type="entry name" value="Tetratricopeptide repeat domain"/>
    <property type="match status" value="2"/>
</dbReference>
<dbReference type="GO" id="GO:0005737">
    <property type="term" value="C:cytoplasm"/>
    <property type="evidence" value="ECO:0007669"/>
    <property type="project" value="TreeGrafter"/>
</dbReference>
<dbReference type="PANTHER" id="PTHR45663">
    <property type="entry name" value="GEO12009P1"/>
    <property type="match status" value="1"/>
</dbReference>
<evidence type="ECO:0000256" key="2">
    <source>
        <dbReference type="ARBA" id="ARBA00022982"/>
    </source>
</evidence>
<evidence type="ECO:0000256" key="4">
    <source>
        <dbReference type="ARBA" id="ARBA00023284"/>
    </source>
</evidence>
<dbReference type="InterPro" id="IPR011990">
    <property type="entry name" value="TPR-like_helical_dom_sf"/>
</dbReference>
<organism evidence="6 7">
    <name type="scientific">Variovorax paradoxus</name>
    <dbReference type="NCBI Taxonomy" id="34073"/>
    <lineage>
        <taxon>Bacteria</taxon>
        <taxon>Pseudomonadati</taxon>
        <taxon>Pseudomonadota</taxon>
        <taxon>Betaproteobacteria</taxon>
        <taxon>Burkholderiales</taxon>
        <taxon>Comamonadaceae</taxon>
        <taxon>Variovorax</taxon>
    </lineage>
</organism>
<evidence type="ECO:0000256" key="3">
    <source>
        <dbReference type="ARBA" id="ARBA00023157"/>
    </source>
</evidence>
<reference evidence="6 7" key="1">
    <citation type="submission" date="2014-12" db="EMBL/GenBank/DDBJ databases">
        <title>16Stimator: statistical estimation of ribosomal gene copy numbers from draft genome assemblies.</title>
        <authorList>
            <person name="Perisin M.A."/>
            <person name="Vetter M."/>
            <person name="Gilbert J.A."/>
            <person name="Bergelson J."/>
        </authorList>
    </citation>
    <scope>NUCLEOTIDE SEQUENCE [LARGE SCALE GENOMIC DNA]</scope>
    <source>
        <strain evidence="6 7">MEDvA23</strain>
    </source>
</reference>
<dbReference type="PROSITE" id="PS00194">
    <property type="entry name" value="THIOREDOXIN_1"/>
    <property type="match status" value="1"/>
</dbReference>
<feature type="domain" description="Thioredoxin" evidence="5">
    <location>
        <begin position="1"/>
        <end position="111"/>
    </location>
</feature>
<protein>
    <submittedName>
        <fullName evidence="6">Thioredoxin</fullName>
    </submittedName>
</protein>
<evidence type="ECO:0000313" key="6">
    <source>
        <dbReference type="EMBL" id="KIQ35885.1"/>
    </source>
</evidence>
<dbReference type="Pfam" id="PF14559">
    <property type="entry name" value="TPR_19"/>
    <property type="match status" value="1"/>
</dbReference>
<proteinExistence type="predicted"/>
<dbReference type="EMBL" id="JXQQ01000008">
    <property type="protein sequence ID" value="KIQ35885.1"/>
    <property type="molecule type" value="Genomic_DNA"/>
</dbReference>
<keyword evidence="3" id="KW-1015">Disulfide bond</keyword>